<dbReference type="GO" id="GO:0005634">
    <property type="term" value="C:nucleus"/>
    <property type="evidence" value="ECO:0007669"/>
    <property type="project" value="TreeGrafter"/>
</dbReference>
<dbReference type="Proteomes" id="UP000311382">
    <property type="component" value="Unassembled WGS sequence"/>
</dbReference>
<feature type="region of interest" description="Disordered" evidence="10">
    <location>
        <begin position="41"/>
        <end position="75"/>
    </location>
</feature>
<feature type="domain" description="RING-Gid-type" evidence="11">
    <location>
        <begin position="469"/>
        <end position="511"/>
    </location>
</feature>
<dbReference type="SUPFAM" id="SSF57850">
    <property type="entry name" value="RING/U-box"/>
    <property type="match status" value="1"/>
</dbReference>
<dbReference type="GO" id="GO:0008270">
    <property type="term" value="F:zinc ion binding"/>
    <property type="evidence" value="ECO:0007669"/>
    <property type="project" value="UniProtKB-KW"/>
</dbReference>
<dbReference type="Pfam" id="PF10607">
    <property type="entry name" value="CTLH"/>
    <property type="match status" value="1"/>
</dbReference>
<dbReference type="Pfam" id="PF13445">
    <property type="entry name" value="zf-RING_UBOX"/>
    <property type="match status" value="1"/>
</dbReference>
<evidence type="ECO:0000313" key="13">
    <source>
        <dbReference type="Proteomes" id="UP000311382"/>
    </source>
</evidence>
<evidence type="ECO:0000256" key="5">
    <source>
        <dbReference type="ARBA" id="ARBA00022833"/>
    </source>
</evidence>
<evidence type="ECO:0000256" key="1">
    <source>
        <dbReference type="ARBA" id="ARBA00004496"/>
    </source>
</evidence>
<evidence type="ECO:0000256" key="2">
    <source>
        <dbReference type="ARBA" id="ARBA00022490"/>
    </source>
</evidence>
<dbReference type="GO" id="GO:0043161">
    <property type="term" value="P:proteasome-mediated ubiquitin-dependent protein catabolic process"/>
    <property type="evidence" value="ECO:0007669"/>
    <property type="project" value="InterPro"/>
</dbReference>
<evidence type="ECO:0000256" key="3">
    <source>
        <dbReference type="ARBA" id="ARBA00022723"/>
    </source>
</evidence>
<dbReference type="GO" id="GO:0061630">
    <property type="term" value="F:ubiquitin protein ligase activity"/>
    <property type="evidence" value="ECO:0007669"/>
    <property type="project" value="InterPro"/>
</dbReference>
<feature type="compositionally biased region" description="Low complexity" evidence="10">
    <location>
        <begin position="127"/>
        <end position="138"/>
    </location>
</feature>
<feature type="compositionally biased region" description="Pro residues" evidence="10">
    <location>
        <begin position="108"/>
        <end position="126"/>
    </location>
</feature>
<dbReference type="FunFam" id="3.30.40.10:FF:000143">
    <property type="entry name" value="Regulator of gluconeogenesis Rmd5"/>
    <property type="match status" value="1"/>
</dbReference>
<dbReference type="InterPro" id="IPR045098">
    <property type="entry name" value="Fyv10_fam"/>
</dbReference>
<evidence type="ECO:0000256" key="8">
    <source>
        <dbReference type="ARBA" id="ARBA00080744"/>
    </source>
</evidence>
<evidence type="ECO:0000259" key="11">
    <source>
        <dbReference type="PROSITE" id="PS51867"/>
    </source>
</evidence>
<keyword evidence="3" id="KW-0479">Metal-binding</keyword>
<dbReference type="InterPro" id="IPR027370">
    <property type="entry name" value="Znf-RING_euk"/>
</dbReference>
<evidence type="ECO:0000256" key="6">
    <source>
        <dbReference type="ARBA" id="ARBA00061136"/>
    </source>
</evidence>
<proteinExistence type="inferred from homology"/>
<feature type="region of interest" description="Disordered" evidence="10">
    <location>
        <begin position="104"/>
        <end position="162"/>
    </location>
</feature>
<dbReference type="GO" id="GO:0005737">
    <property type="term" value="C:cytoplasm"/>
    <property type="evidence" value="ECO:0007669"/>
    <property type="project" value="UniProtKB-SubCell"/>
</dbReference>
<dbReference type="Gene3D" id="3.30.40.10">
    <property type="entry name" value="Zinc/RING finger domain, C3HC4 (zinc finger)"/>
    <property type="match status" value="1"/>
</dbReference>
<feature type="zinc finger region" description="RING-Gid-type" evidence="9">
    <location>
        <begin position="469"/>
        <end position="511"/>
    </location>
</feature>
<dbReference type="OrthoDB" id="1933281at2759"/>
<dbReference type="CDD" id="cd16652">
    <property type="entry name" value="dRING_Rmd5p-like"/>
    <property type="match status" value="1"/>
</dbReference>
<evidence type="ECO:0000256" key="4">
    <source>
        <dbReference type="ARBA" id="ARBA00022771"/>
    </source>
</evidence>
<dbReference type="InterPro" id="IPR024964">
    <property type="entry name" value="CTLH/CRA"/>
</dbReference>
<protein>
    <recommendedName>
        <fullName evidence="8">GID complex catalytic subunit 2</fullName>
    </recommendedName>
    <alternativeName>
        <fullName evidence="7">Glucose-induced degradation protein 2</fullName>
    </alternativeName>
</protein>
<dbReference type="InterPro" id="IPR037683">
    <property type="entry name" value="Rmd5_dRing"/>
</dbReference>
<comment type="caution">
    <text evidence="12">The sequence shown here is derived from an EMBL/GenBank/DDBJ whole genome shotgun (WGS) entry which is preliminary data.</text>
</comment>
<gene>
    <name evidence="12" type="ORF">DMC30DRAFT_61546</name>
</gene>
<sequence>MESLAEELAAVRDCAQQAHQGNLDHVDAILARLQHARTHLVSPRLSPPPPEPASARPPALDEGQSSPGDHLLPLSSFLKSSNAQSAQLHKDWASALSRLAKAADKRFGPPPAPLFPPPPRPPPPASLHPQLASLASASGGPLPSTTIPNPYPVDGDIDDPTPFSAPDVAAALNQTIATHLARLGAFDALSTFLAESGTPTPPELSPELLAHLRELHAVLAELAEGRCARALEWVEAQGDDADPDGDLEFALRRQEFVRLVLAGADLGEGPAAAGAGARAATAPRGDAMETDAATAPPPPPRTSEPLPGSLARRKSSLASLPPGRSPTSTSTRAAPSPHAQAALAYGGAHFRALLTPSRAAEVCALLTSPLYLPRVLSSPYAPLFDPAARAAAHRALVGAFSAAFLRTLDLPTESPLTVVTDVGGGGALAKIMKVRAVMKEKRTEWSAVGELPVEIPLPLPYRFHSIFACPVSKEQSTAQNPPMLLPCGHVIARESLQRLARGTPTLKCPYCPVVSHMSACVRVHF</sequence>
<keyword evidence="2" id="KW-0963">Cytoplasm</keyword>
<feature type="compositionally biased region" description="Low complexity" evidence="10">
    <location>
        <begin position="303"/>
        <end position="337"/>
    </location>
</feature>
<keyword evidence="5" id="KW-0862">Zinc</keyword>
<dbReference type="InterPro" id="IPR044063">
    <property type="entry name" value="ZF_RING_GID"/>
</dbReference>
<feature type="region of interest" description="Disordered" evidence="10">
    <location>
        <begin position="270"/>
        <end position="337"/>
    </location>
</feature>
<comment type="similarity">
    <text evidence="6">Belongs to the RMD5/GID2 family.</text>
</comment>
<dbReference type="STRING" id="5288.A0A5C5FNA5"/>
<dbReference type="PROSITE" id="PS51867">
    <property type="entry name" value="ZF_RING_GID"/>
    <property type="match status" value="1"/>
</dbReference>
<evidence type="ECO:0000256" key="10">
    <source>
        <dbReference type="SAM" id="MobiDB-lite"/>
    </source>
</evidence>
<comment type="subcellular location">
    <subcellularLocation>
        <location evidence="1">Cytoplasm</location>
    </subcellularLocation>
</comment>
<dbReference type="PANTHER" id="PTHR12170">
    <property type="entry name" value="MACROPHAGE ERYTHROBLAST ATTACHER-RELATED"/>
    <property type="match status" value="1"/>
</dbReference>
<accession>A0A5C5FNA5</accession>
<feature type="compositionally biased region" description="Low complexity" evidence="10">
    <location>
        <begin position="270"/>
        <end position="294"/>
    </location>
</feature>
<evidence type="ECO:0000256" key="7">
    <source>
        <dbReference type="ARBA" id="ARBA00075398"/>
    </source>
</evidence>
<name>A0A5C5FNA5_9BASI</name>
<organism evidence="12 13">
    <name type="scientific">Rhodotorula diobovata</name>
    <dbReference type="NCBI Taxonomy" id="5288"/>
    <lineage>
        <taxon>Eukaryota</taxon>
        <taxon>Fungi</taxon>
        <taxon>Dikarya</taxon>
        <taxon>Basidiomycota</taxon>
        <taxon>Pucciniomycotina</taxon>
        <taxon>Microbotryomycetes</taxon>
        <taxon>Sporidiobolales</taxon>
        <taxon>Sporidiobolaceae</taxon>
        <taxon>Rhodotorula</taxon>
    </lineage>
</organism>
<dbReference type="EMBL" id="SOZI01000144">
    <property type="protein sequence ID" value="TNY18337.1"/>
    <property type="molecule type" value="Genomic_DNA"/>
</dbReference>
<dbReference type="InterPro" id="IPR013083">
    <property type="entry name" value="Znf_RING/FYVE/PHD"/>
</dbReference>
<dbReference type="AlphaFoldDB" id="A0A5C5FNA5"/>
<reference evidence="12 13" key="1">
    <citation type="submission" date="2019-03" db="EMBL/GenBank/DDBJ databases">
        <title>Rhodosporidium diobovatum UCD-FST 08-225 genome sequencing, assembly, and annotation.</title>
        <authorList>
            <person name="Fakankun I.U."/>
            <person name="Fristensky B."/>
            <person name="Levin D.B."/>
        </authorList>
    </citation>
    <scope>NUCLEOTIDE SEQUENCE [LARGE SCALE GENOMIC DNA]</scope>
    <source>
        <strain evidence="12 13">UCD-FST 08-225</strain>
    </source>
</reference>
<keyword evidence="13" id="KW-1185">Reference proteome</keyword>
<dbReference type="GO" id="GO:0034657">
    <property type="term" value="C:GID complex"/>
    <property type="evidence" value="ECO:0007669"/>
    <property type="project" value="TreeGrafter"/>
</dbReference>
<keyword evidence="4 9" id="KW-0863">Zinc-finger</keyword>
<dbReference type="PANTHER" id="PTHR12170:SF3">
    <property type="entry name" value="GH10162P"/>
    <property type="match status" value="1"/>
</dbReference>
<evidence type="ECO:0000313" key="12">
    <source>
        <dbReference type="EMBL" id="TNY18337.1"/>
    </source>
</evidence>
<evidence type="ECO:0000256" key="9">
    <source>
        <dbReference type="PROSITE-ProRule" id="PRU01215"/>
    </source>
</evidence>